<organism evidence="3 4">
    <name type="scientific">Reyranella soli</name>
    <dbReference type="NCBI Taxonomy" id="1230389"/>
    <lineage>
        <taxon>Bacteria</taxon>
        <taxon>Pseudomonadati</taxon>
        <taxon>Pseudomonadota</taxon>
        <taxon>Alphaproteobacteria</taxon>
        <taxon>Hyphomicrobiales</taxon>
        <taxon>Reyranellaceae</taxon>
        <taxon>Reyranella</taxon>
    </lineage>
</organism>
<reference evidence="3 4" key="1">
    <citation type="submission" date="2019-07" db="EMBL/GenBank/DDBJ databases">
        <title>Whole genome shotgun sequence of Reyranella soli NBRC 108950.</title>
        <authorList>
            <person name="Hosoyama A."/>
            <person name="Uohara A."/>
            <person name="Ohji S."/>
            <person name="Ichikawa N."/>
        </authorList>
    </citation>
    <scope>NUCLEOTIDE SEQUENCE [LARGE SCALE GENOMIC DNA]</scope>
    <source>
        <strain evidence="3 4">NBRC 108950</strain>
    </source>
</reference>
<feature type="active site" evidence="2">
    <location>
        <position position="46"/>
    </location>
</feature>
<dbReference type="GO" id="GO:0005737">
    <property type="term" value="C:cytoplasm"/>
    <property type="evidence" value="ECO:0007669"/>
    <property type="project" value="TreeGrafter"/>
</dbReference>
<dbReference type="PIRSF" id="PIRSF016184">
    <property type="entry name" value="PhzC_PhzF"/>
    <property type="match status" value="1"/>
</dbReference>
<comment type="similarity">
    <text evidence="1">Belongs to the PhzF family.</text>
</comment>
<keyword evidence="4" id="KW-1185">Reference proteome</keyword>
<evidence type="ECO:0000313" key="4">
    <source>
        <dbReference type="Proteomes" id="UP000321058"/>
    </source>
</evidence>
<evidence type="ECO:0000313" key="3">
    <source>
        <dbReference type="EMBL" id="GEP55621.1"/>
    </source>
</evidence>
<proteinExistence type="inferred from homology"/>
<dbReference type="RefSeq" id="WP_147149708.1">
    <property type="nucleotide sequence ID" value="NZ_BKAJ01000041.1"/>
</dbReference>
<sequence length="302" mass="32094">MKIEFTTVDVFTDRRFGGNPLAVIPDARGLATEQMQSIAAEFNLAETTFVLPPQDPAHTAQVRIFTPKAEMPFAGHPNVGTAFVLARAGVCHGRKITGDRLVFEEKAGLVPLDLTREQGSIVAARLAAPQKLALGDELAPELVAEICGLGTGDIGSATHRPVIASCGNNFVFAEVTSRAALAKATVRTDLLARHVPMSRAVGIHLYTHATELGVEIQSRMFAPLYGVPEDPATGSANVVLIGLLAHFRREADLTLSKTIGQGFDMGRPSILESMAEKKGGRVVDTYIGGRCVPMLSGTIDLA</sequence>
<accession>A0A512NAB5</accession>
<evidence type="ECO:0000256" key="1">
    <source>
        <dbReference type="ARBA" id="ARBA00008270"/>
    </source>
</evidence>
<dbReference type="InterPro" id="IPR003719">
    <property type="entry name" value="Phenazine_PhzF-like"/>
</dbReference>
<evidence type="ECO:0008006" key="5">
    <source>
        <dbReference type="Google" id="ProtNLM"/>
    </source>
</evidence>
<dbReference type="GO" id="GO:0016853">
    <property type="term" value="F:isomerase activity"/>
    <property type="evidence" value="ECO:0007669"/>
    <property type="project" value="TreeGrafter"/>
</dbReference>
<dbReference type="AlphaFoldDB" id="A0A512NAB5"/>
<protein>
    <recommendedName>
        <fullName evidence="5">PhzF family phenazine biosynthesis protein</fullName>
    </recommendedName>
</protein>
<evidence type="ECO:0000256" key="2">
    <source>
        <dbReference type="PIRSR" id="PIRSR016184-1"/>
    </source>
</evidence>
<dbReference type="EMBL" id="BKAJ01000041">
    <property type="protein sequence ID" value="GEP55621.1"/>
    <property type="molecule type" value="Genomic_DNA"/>
</dbReference>
<dbReference type="Proteomes" id="UP000321058">
    <property type="component" value="Unassembled WGS sequence"/>
</dbReference>
<dbReference type="PANTHER" id="PTHR13774:SF32">
    <property type="entry name" value="ANTISENSE-ENHANCING SEQUENCE 1"/>
    <property type="match status" value="1"/>
</dbReference>
<dbReference type="Pfam" id="PF02567">
    <property type="entry name" value="PhzC-PhzF"/>
    <property type="match status" value="1"/>
</dbReference>
<dbReference type="PANTHER" id="PTHR13774">
    <property type="entry name" value="PHENAZINE BIOSYNTHESIS PROTEIN"/>
    <property type="match status" value="1"/>
</dbReference>
<dbReference type="NCBIfam" id="TIGR00654">
    <property type="entry name" value="PhzF_family"/>
    <property type="match status" value="1"/>
</dbReference>
<name>A0A512NAB5_9HYPH</name>
<dbReference type="SUPFAM" id="SSF54506">
    <property type="entry name" value="Diaminopimelate epimerase-like"/>
    <property type="match status" value="1"/>
</dbReference>
<gene>
    <name evidence="3" type="ORF">RSO01_27870</name>
</gene>
<dbReference type="OrthoDB" id="9788221at2"/>
<dbReference type="Gene3D" id="3.10.310.10">
    <property type="entry name" value="Diaminopimelate Epimerase, Chain A, domain 1"/>
    <property type="match status" value="2"/>
</dbReference>
<comment type="caution">
    <text evidence="3">The sequence shown here is derived from an EMBL/GenBank/DDBJ whole genome shotgun (WGS) entry which is preliminary data.</text>
</comment>